<dbReference type="Proteomes" id="UP001315967">
    <property type="component" value="Chromosome"/>
</dbReference>
<dbReference type="InterPro" id="IPR024528">
    <property type="entry name" value="ThrE_2"/>
</dbReference>
<evidence type="ECO:0000256" key="5">
    <source>
        <dbReference type="ARBA" id="ARBA00022989"/>
    </source>
</evidence>
<reference evidence="10 11" key="1">
    <citation type="submission" date="2022-08" db="EMBL/GenBank/DDBJ databases">
        <title>Aerococcaceae sp. nov isolated from spoiled eye mask.</title>
        <authorList>
            <person name="Zhou G."/>
            <person name="Xie X.-B."/>
            <person name="Shi Q.-S."/>
            <person name="Wang Y.-S."/>
            <person name="Wen X."/>
            <person name="Peng H."/>
            <person name="Yang X.-J."/>
            <person name="Tao H.-B."/>
            <person name="Huang X.-M."/>
        </authorList>
    </citation>
    <scope>NUCLEOTIDE SEQUENCE [LARGE SCALE GENOMIC DNA]</scope>
    <source>
        <strain evidence="11">DM20194951</strain>
    </source>
</reference>
<dbReference type="PANTHER" id="PTHR34390:SF1">
    <property type="entry name" value="SUCCINATE TRANSPORTER SUBUNIT YJJB-RELATED"/>
    <property type="match status" value="1"/>
</dbReference>
<evidence type="ECO:0000256" key="7">
    <source>
        <dbReference type="ARBA" id="ARBA00034125"/>
    </source>
</evidence>
<keyword evidence="5 8" id="KW-1133">Transmembrane helix</keyword>
<keyword evidence="4 8" id="KW-0812">Transmembrane</keyword>
<evidence type="ECO:0000256" key="8">
    <source>
        <dbReference type="SAM" id="Phobius"/>
    </source>
</evidence>
<keyword evidence="11" id="KW-1185">Reference proteome</keyword>
<dbReference type="InterPro" id="IPR050539">
    <property type="entry name" value="ThrE_Dicarb/AminoAcid_Exp"/>
</dbReference>
<evidence type="ECO:0000256" key="4">
    <source>
        <dbReference type="ARBA" id="ARBA00022692"/>
    </source>
</evidence>
<organism evidence="10 11">
    <name type="scientific">Fundicoccus culcitae</name>
    <dbReference type="NCBI Taxonomy" id="2969821"/>
    <lineage>
        <taxon>Bacteria</taxon>
        <taxon>Bacillati</taxon>
        <taxon>Bacillota</taxon>
        <taxon>Bacilli</taxon>
        <taxon>Lactobacillales</taxon>
        <taxon>Aerococcaceae</taxon>
        <taxon>Fundicoccus</taxon>
    </lineage>
</organism>
<keyword evidence="3" id="KW-0997">Cell inner membrane</keyword>
<dbReference type="EMBL" id="CP102453">
    <property type="protein sequence ID" value="UUX33856.1"/>
    <property type="molecule type" value="Genomic_DNA"/>
</dbReference>
<gene>
    <name evidence="10" type="ORF">NRE15_13370</name>
</gene>
<name>A0ABY5P5K9_9LACT</name>
<evidence type="ECO:0000256" key="2">
    <source>
        <dbReference type="ARBA" id="ARBA00022475"/>
    </source>
</evidence>
<evidence type="ECO:0000313" key="10">
    <source>
        <dbReference type="EMBL" id="UUX33856.1"/>
    </source>
</evidence>
<dbReference type="PANTHER" id="PTHR34390">
    <property type="entry name" value="UPF0442 PROTEIN YJJB-RELATED"/>
    <property type="match status" value="1"/>
</dbReference>
<feature type="transmembrane region" description="Helical" evidence="8">
    <location>
        <begin position="21"/>
        <end position="47"/>
    </location>
</feature>
<dbReference type="RefSeq" id="WP_313793359.1">
    <property type="nucleotide sequence ID" value="NZ_CP102453.1"/>
</dbReference>
<accession>A0ABY5P5K9</accession>
<comment type="similarity">
    <text evidence="7">Belongs to the ThrE exporter (TC 2.A.79) family.</text>
</comment>
<evidence type="ECO:0000256" key="3">
    <source>
        <dbReference type="ARBA" id="ARBA00022519"/>
    </source>
</evidence>
<evidence type="ECO:0000259" key="9">
    <source>
        <dbReference type="Pfam" id="PF12821"/>
    </source>
</evidence>
<feature type="transmembrane region" description="Helical" evidence="8">
    <location>
        <begin position="93"/>
        <end position="112"/>
    </location>
</feature>
<comment type="subcellular location">
    <subcellularLocation>
        <location evidence="1">Cell membrane</location>
        <topology evidence="1">Multi-pass membrane protein</topology>
    </subcellularLocation>
</comment>
<evidence type="ECO:0000313" key="11">
    <source>
        <dbReference type="Proteomes" id="UP001315967"/>
    </source>
</evidence>
<keyword evidence="6 8" id="KW-0472">Membrane</keyword>
<dbReference type="Pfam" id="PF12821">
    <property type="entry name" value="ThrE_2"/>
    <property type="match status" value="1"/>
</dbReference>
<keyword evidence="2" id="KW-1003">Cell membrane</keyword>
<protein>
    <submittedName>
        <fullName evidence="10">Threonine/serine exporter family protein</fullName>
    </submittedName>
</protein>
<sequence length="130" mass="14448">MVVEAPRFLQYKVGIIGAVGYAVYLIILPHVGTALATFIACVIISIISQQFARIFKAPVTIFYIPSFFPLVPGVAIYRTVFNFINGDTALGSYYFFEALMIAGMIALAVFIVDSSLEIKRHLDQKKHSMH</sequence>
<evidence type="ECO:0000256" key="1">
    <source>
        <dbReference type="ARBA" id="ARBA00004651"/>
    </source>
</evidence>
<evidence type="ECO:0000256" key="6">
    <source>
        <dbReference type="ARBA" id="ARBA00023136"/>
    </source>
</evidence>
<proteinExistence type="inferred from homology"/>
<feature type="domain" description="Threonine/Serine exporter ThrE" evidence="9">
    <location>
        <begin position="2"/>
        <end position="114"/>
    </location>
</feature>
<feature type="transmembrane region" description="Helical" evidence="8">
    <location>
        <begin position="59"/>
        <end position="81"/>
    </location>
</feature>